<dbReference type="PANTHER" id="PTHR32322:SF18">
    <property type="entry name" value="S-ADENOSYLMETHIONINE_S-ADENOSYLHOMOCYSTEINE TRANSPORTER"/>
    <property type="match status" value="1"/>
</dbReference>
<dbReference type="Proteomes" id="UP001623041">
    <property type="component" value="Unassembled WGS sequence"/>
</dbReference>
<evidence type="ECO:0000256" key="1">
    <source>
        <dbReference type="ARBA" id="ARBA00004651"/>
    </source>
</evidence>
<evidence type="ECO:0000256" key="4">
    <source>
        <dbReference type="ARBA" id="ARBA00022692"/>
    </source>
</evidence>
<feature type="transmembrane region" description="Helical" evidence="7">
    <location>
        <begin position="183"/>
        <end position="203"/>
    </location>
</feature>
<feature type="domain" description="EamA" evidence="8">
    <location>
        <begin position="11"/>
        <end position="141"/>
    </location>
</feature>
<dbReference type="Gene3D" id="1.10.3730.20">
    <property type="match status" value="1"/>
</dbReference>
<proteinExistence type="inferred from homology"/>
<feature type="transmembrane region" description="Helical" evidence="7">
    <location>
        <begin position="124"/>
        <end position="142"/>
    </location>
</feature>
<dbReference type="InterPro" id="IPR050638">
    <property type="entry name" value="AA-Vitamin_Transporters"/>
</dbReference>
<comment type="similarity">
    <text evidence="2">Belongs to the EamA transporter family.</text>
</comment>
<keyword evidence="4 7" id="KW-0812">Transmembrane</keyword>
<protein>
    <submittedName>
        <fullName evidence="9">DMT family transporter</fullName>
    </submittedName>
</protein>
<evidence type="ECO:0000313" key="9">
    <source>
        <dbReference type="EMBL" id="MFK9095080.1"/>
    </source>
</evidence>
<keyword evidence="6 7" id="KW-0472">Membrane</keyword>
<dbReference type="InterPro" id="IPR037185">
    <property type="entry name" value="EmrE-like"/>
</dbReference>
<feature type="transmembrane region" description="Helical" evidence="7">
    <location>
        <begin position="36"/>
        <end position="57"/>
    </location>
</feature>
<feature type="transmembrane region" description="Helical" evidence="7">
    <location>
        <begin position="12"/>
        <end position="30"/>
    </location>
</feature>
<dbReference type="RefSeq" id="WP_406583486.1">
    <property type="nucleotide sequence ID" value="NZ_JBJHQH010000032.1"/>
</dbReference>
<reference evidence="9 10" key="1">
    <citation type="submission" date="2024-11" db="EMBL/GenBank/DDBJ databases">
        <authorList>
            <person name="Lucas J.A."/>
        </authorList>
    </citation>
    <scope>NUCLEOTIDE SEQUENCE [LARGE SCALE GENOMIC DNA]</scope>
    <source>
        <strain evidence="9 10">Z 5.4</strain>
    </source>
</reference>
<evidence type="ECO:0000256" key="3">
    <source>
        <dbReference type="ARBA" id="ARBA00022475"/>
    </source>
</evidence>
<feature type="domain" description="EamA" evidence="8">
    <location>
        <begin position="156"/>
        <end position="287"/>
    </location>
</feature>
<feature type="transmembrane region" description="Helical" evidence="7">
    <location>
        <begin position="248"/>
        <end position="265"/>
    </location>
</feature>
<evidence type="ECO:0000256" key="6">
    <source>
        <dbReference type="ARBA" id="ARBA00023136"/>
    </source>
</evidence>
<keyword evidence="10" id="KW-1185">Reference proteome</keyword>
<feature type="transmembrane region" description="Helical" evidence="7">
    <location>
        <begin position="154"/>
        <end position="171"/>
    </location>
</feature>
<evidence type="ECO:0000313" key="10">
    <source>
        <dbReference type="Proteomes" id="UP001623041"/>
    </source>
</evidence>
<keyword evidence="5 7" id="KW-1133">Transmembrane helix</keyword>
<organism evidence="9 10">
    <name type="scientific">Bacillus salipaludis</name>
    <dbReference type="NCBI Taxonomy" id="2547811"/>
    <lineage>
        <taxon>Bacteria</taxon>
        <taxon>Bacillati</taxon>
        <taxon>Bacillota</taxon>
        <taxon>Bacilli</taxon>
        <taxon>Bacillales</taxon>
        <taxon>Bacillaceae</taxon>
        <taxon>Bacillus</taxon>
    </lineage>
</organism>
<dbReference type="InterPro" id="IPR000620">
    <property type="entry name" value="EamA_dom"/>
</dbReference>
<dbReference type="SUPFAM" id="SSF103481">
    <property type="entry name" value="Multidrug resistance efflux transporter EmrE"/>
    <property type="match status" value="2"/>
</dbReference>
<dbReference type="PANTHER" id="PTHR32322">
    <property type="entry name" value="INNER MEMBRANE TRANSPORTER"/>
    <property type="match status" value="1"/>
</dbReference>
<gene>
    <name evidence="9" type="ORF">ACJEBI_26885</name>
</gene>
<name>A0ABW8RNI3_9BACI</name>
<evidence type="ECO:0000256" key="7">
    <source>
        <dbReference type="SAM" id="Phobius"/>
    </source>
</evidence>
<comment type="subcellular location">
    <subcellularLocation>
        <location evidence="1">Cell membrane</location>
        <topology evidence="1">Multi-pass membrane protein</topology>
    </subcellularLocation>
</comment>
<evidence type="ECO:0000259" key="8">
    <source>
        <dbReference type="Pfam" id="PF00892"/>
    </source>
</evidence>
<sequence length="303" mass="33639">MFLGNLRVWSYLILANLFWAGNFIFGTYVVTEMTPLWISFARWSLALILLFPIALYSEKPNWRNIIKEWLSLLVMGILGIIGYNLVLLTALEYTTATNAALVSALNPAIIVLFSFFLLREKLSIIQVIGLVSSIFGVVVILTKGNLAEFFLTRYNKGDLLMVFAVIIWTIYSIIGKRLKTPPITATAVSTFFSIVILCPFALIEGMEISKFSPMAVAGIMYMAIFPCVAAFILWNIAVREIGVSKSGVSMNLIPVFTAVIAIAVGGEITNVQIFGGIFVFLGVYLTTGLLDQRFKIIKEDKQM</sequence>
<accession>A0ABW8RNI3</accession>
<dbReference type="Pfam" id="PF00892">
    <property type="entry name" value="EamA"/>
    <property type="match status" value="2"/>
</dbReference>
<dbReference type="EMBL" id="JBJHQH010000032">
    <property type="protein sequence ID" value="MFK9095080.1"/>
    <property type="molecule type" value="Genomic_DNA"/>
</dbReference>
<comment type="caution">
    <text evidence="9">The sequence shown here is derived from an EMBL/GenBank/DDBJ whole genome shotgun (WGS) entry which is preliminary data.</text>
</comment>
<evidence type="ECO:0000256" key="2">
    <source>
        <dbReference type="ARBA" id="ARBA00007362"/>
    </source>
</evidence>
<evidence type="ECO:0000256" key="5">
    <source>
        <dbReference type="ARBA" id="ARBA00022989"/>
    </source>
</evidence>
<feature type="transmembrane region" description="Helical" evidence="7">
    <location>
        <begin position="69"/>
        <end position="91"/>
    </location>
</feature>
<feature type="transmembrane region" description="Helical" evidence="7">
    <location>
        <begin position="271"/>
        <end position="290"/>
    </location>
</feature>
<keyword evidence="3" id="KW-1003">Cell membrane</keyword>
<feature type="transmembrane region" description="Helical" evidence="7">
    <location>
        <begin position="215"/>
        <end position="236"/>
    </location>
</feature>
<feature type="transmembrane region" description="Helical" evidence="7">
    <location>
        <begin position="97"/>
        <end position="117"/>
    </location>
</feature>